<dbReference type="InterPro" id="IPR049625">
    <property type="entry name" value="Glyco_transf_61_cat"/>
</dbReference>
<sequence>MLLRYPSRSLHVLRTCLLLLAGFAIVRWWHIASSHTQQQPWSSTFTGKIPQDPLAHLDEVSTVTKPDGSPDQHVRPGQPLASTHGNHNNDAGYPPTAQDGNSASSVDSSSSGSNLPLPAEYAAHDPTSDFCASRFTTKWFDVIRANRNQYCLESAASALHCFHTPPDFHGDRHVDSFCIGQNARYDTVRDKFTLDCPLTKVVPPGLPKTPWDLHEYWYETGPRPIMWRWMTLDDRAEILQHRPFKGPPVAESASLPEKATGSGSSSPSSSSADEAQQQHGLPARPTERDIPVDNMAGHNSTSLESPRAAPASASTPRTFTYLLKREGSHNIFHSLHEIMSMTQTFDALRTTRDPATNAPFFVSPVDIPNVQIIIVDGHNDGPYFDLWKLFSGRDPKRVTQLVEGEGKAAILLTTPDDEKAGEAAWLSRPLDNVIIPFAGGSNPVWHDDWEKWDCVNELRTVFVRRVLDFYGFPADTPVLKKSSGLARRQATAGANSGNIAPPRTPEAGSGGSPAAKAAAAVQSPKKNSNRPVAAGGAGRPSGNETSRGSSSSSSSSGPKGSSKAPSGSQNAPAAPVKEAAAATAKNETVHGTQPAVKNDKPSVGKGEKPAAVKEPASTASSSKDKEDSAVKQEVAIPNKDKAIANKQPPPSSPPPSSSAPGDNSNVSNNSGSEALTPPPPGALRITFIDRKETRRVQDTPALLAHARNVLAGKLKLNIHIQAVDFATLSFREQIALARETDILVGVHGAGLTHTLFMRQDMGALVEIFPEGFELRCFRAMARDRGLEYYKMHVPVVEKKADFHVEDVIVPQDKFVEVLEHAVKALDNRPGSFNDFY</sequence>
<name>A0A136IT10_9PEZI</name>
<dbReference type="AlphaFoldDB" id="A0A136IT10"/>
<feature type="compositionally biased region" description="Low complexity" evidence="4">
    <location>
        <begin position="99"/>
        <end position="119"/>
    </location>
</feature>
<feature type="domain" description="Glycosyltransferase 61 catalytic" evidence="5">
    <location>
        <begin position="655"/>
        <end position="761"/>
    </location>
</feature>
<accession>A0A136IT10</accession>
<feature type="region of interest" description="Disordered" evidence="4">
    <location>
        <begin position="489"/>
        <end position="683"/>
    </location>
</feature>
<dbReference type="Proteomes" id="UP000070501">
    <property type="component" value="Unassembled WGS sequence"/>
</dbReference>
<feature type="compositionally biased region" description="Low complexity" evidence="4">
    <location>
        <begin position="546"/>
        <end position="586"/>
    </location>
</feature>
<dbReference type="GO" id="GO:0016757">
    <property type="term" value="F:glycosyltransferase activity"/>
    <property type="evidence" value="ECO:0007669"/>
    <property type="project" value="UniProtKB-KW"/>
</dbReference>
<evidence type="ECO:0000259" key="5">
    <source>
        <dbReference type="Pfam" id="PF04577"/>
    </source>
</evidence>
<feature type="compositionally biased region" description="Low complexity" evidence="4">
    <location>
        <begin position="305"/>
        <end position="314"/>
    </location>
</feature>
<feature type="compositionally biased region" description="Basic and acidic residues" evidence="4">
    <location>
        <begin position="597"/>
        <end position="611"/>
    </location>
</feature>
<proteinExistence type="predicted"/>
<keyword evidence="7" id="KW-1185">Reference proteome</keyword>
<dbReference type="OrthoDB" id="529273at2759"/>
<feature type="compositionally biased region" description="Low complexity" evidence="4">
    <location>
        <begin position="261"/>
        <end position="271"/>
    </location>
</feature>
<keyword evidence="1" id="KW-0328">Glycosyltransferase</keyword>
<feature type="compositionally biased region" description="Low complexity" evidence="4">
    <location>
        <begin position="663"/>
        <end position="672"/>
    </location>
</feature>
<feature type="compositionally biased region" description="Low complexity" evidence="4">
    <location>
        <begin position="512"/>
        <end position="526"/>
    </location>
</feature>
<evidence type="ECO:0000256" key="2">
    <source>
        <dbReference type="ARBA" id="ARBA00022679"/>
    </source>
</evidence>
<organism evidence="6 7">
    <name type="scientific">Microdochium bolleyi</name>
    <dbReference type="NCBI Taxonomy" id="196109"/>
    <lineage>
        <taxon>Eukaryota</taxon>
        <taxon>Fungi</taxon>
        <taxon>Dikarya</taxon>
        <taxon>Ascomycota</taxon>
        <taxon>Pezizomycotina</taxon>
        <taxon>Sordariomycetes</taxon>
        <taxon>Xylariomycetidae</taxon>
        <taxon>Xylariales</taxon>
        <taxon>Microdochiaceae</taxon>
        <taxon>Microdochium</taxon>
    </lineage>
</organism>
<feature type="region of interest" description="Disordered" evidence="4">
    <location>
        <begin position="61"/>
        <end position="119"/>
    </location>
</feature>
<feature type="region of interest" description="Disordered" evidence="4">
    <location>
        <begin position="245"/>
        <end position="314"/>
    </location>
</feature>
<evidence type="ECO:0000256" key="4">
    <source>
        <dbReference type="SAM" id="MobiDB-lite"/>
    </source>
</evidence>
<dbReference type="InParanoid" id="A0A136IT10"/>
<reference evidence="7" key="1">
    <citation type="submission" date="2016-02" db="EMBL/GenBank/DDBJ databases">
        <title>Draft genome sequence of Microdochium bolleyi, a fungal endophyte of beachgrass.</title>
        <authorList>
            <consortium name="DOE Joint Genome Institute"/>
            <person name="David A.S."/>
            <person name="May G."/>
            <person name="Haridas S."/>
            <person name="Lim J."/>
            <person name="Wang M."/>
            <person name="Labutti K."/>
            <person name="Lipzen A."/>
            <person name="Barry K."/>
            <person name="Grigoriev I.V."/>
        </authorList>
    </citation>
    <scope>NUCLEOTIDE SEQUENCE [LARGE SCALE GENOMIC DNA]</scope>
    <source>
        <strain evidence="7">J235TASD1</strain>
    </source>
</reference>
<evidence type="ECO:0000313" key="6">
    <source>
        <dbReference type="EMBL" id="KXJ87959.1"/>
    </source>
</evidence>
<feature type="compositionally biased region" description="Pro residues" evidence="4">
    <location>
        <begin position="647"/>
        <end position="657"/>
    </location>
</feature>
<gene>
    <name evidence="6" type="ORF">Micbo1qcDRAFT_20330</name>
</gene>
<dbReference type="Pfam" id="PF04577">
    <property type="entry name" value="Glyco_transf_61"/>
    <property type="match status" value="1"/>
</dbReference>
<dbReference type="EMBL" id="KQ964260">
    <property type="protein sequence ID" value="KXJ87959.1"/>
    <property type="molecule type" value="Genomic_DNA"/>
</dbReference>
<protein>
    <recommendedName>
        <fullName evidence="5">Glycosyltransferase 61 catalytic domain-containing protein</fullName>
    </recommendedName>
</protein>
<keyword evidence="2" id="KW-0808">Transferase</keyword>
<keyword evidence="3" id="KW-0325">Glycoprotein</keyword>
<evidence type="ECO:0000313" key="7">
    <source>
        <dbReference type="Proteomes" id="UP000070501"/>
    </source>
</evidence>
<dbReference type="PANTHER" id="PTHR20961">
    <property type="entry name" value="GLYCOSYLTRANSFERASE"/>
    <property type="match status" value="1"/>
</dbReference>
<feature type="compositionally biased region" description="Polar residues" evidence="4">
    <location>
        <begin position="80"/>
        <end position="89"/>
    </location>
</feature>
<evidence type="ECO:0000256" key="1">
    <source>
        <dbReference type="ARBA" id="ARBA00022676"/>
    </source>
</evidence>
<evidence type="ECO:0000256" key="3">
    <source>
        <dbReference type="ARBA" id="ARBA00023180"/>
    </source>
</evidence>
<dbReference type="STRING" id="196109.A0A136IT10"/>
<dbReference type="InterPro" id="IPR007657">
    <property type="entry name" value="Glycosyltransferase_61"/>
</dbReference>